<dbReference type="Proteomes" id="UP000681356">
    <property type="component" value="Unassembled WGS sequence"/>
</dbReference>
<reference evidence="7" key="1">
    <citation type="submission" date="2021-04" db="EMBL/GenBank/DDBJ databases">
        <authorList>
            <person name="Yoon J."/>
        </authorList>
    </citation>
    <scope>NUCLEOTIDE SEQUENCE</scope>
    <source>
        <strain evidence="7">KMU-90</strain>
    </source>
</reference>
<dbReference type="InterPro" id="IPR007197">
    <property type="entry name" value="rSAM"/>
</dbReference>
<dbReference type="EMBL" id="JAGTUU010000013">
    <property type="protein sequence ID" value="MBS0126832.1"/>
    <property type="molecule type" value="Genomic_DNA"/>
</dbReference>
<comment type="caution">
    <text evidence="7">The sequence shown here is derived from an EMBL/GenBank/DDBJ whole genome shotgun (WGS) entry which is preliminary data.</text>
</comment>
<evidence type="ECO:0000256" key="1">
    <source>
        <dbReference type="ARBA" id="ARBA00001966"/>
    </source>
</evidence>
<keyword evidence="3" id="KW-0479">Metal-binding</keyword>
<dbReference type="InterPro" id="IPR058240">
    <property type="entry name" value="rSAM_sf"/>
</dbReference>
<evidence type="ECO:0000313" key="8">
    <source>
        <dbReference type="Proteomes" id="UP000681356"/>
    </source>
</evidence>
<sequence length="301" mass="34235">MEFRCNLRCVHCMIEGTMDRLKPESTADFRRILARNARSREWDGLILTGAEITLNPNLPAMARAARDAGFRHVRIQTHGMSLDRPETVQTLVEAGVDEYFVSVTGPDAESHDAITGVPRAFDRMMHGLDLLDAFEGVTILTNTVVTTRSFDRLAEVVDRLSHLRRLRQMEFWVYLPMAEEDDKNLVARHTDVLPHLRVAASRAQALGRAVEIKNFPPCLLGDLAHLVLNEQPELHIDPAFWPEFMRNGFYQCVHRDRCAATDCLGLSTAYIGKFGWEAARLSPMQYDPRHRRDAARQILCN</sequence>
<accession>A0A8J7WFP6</accession>
<dbReference type="SUPFAM" id="SSF102114">
    <property type="entry name" value="Radical SAM enzymes"/>
    <property type="match status" value="1"/>
</dbReference>
<dbReference type="Gene3D" id="3.20.20.70">
    <property type="entry name" value="Aldolase class I"/>
    <property type="match status" value="1"/>
</dbReference>
<dbReference type="GO" id="GO:0051536">
    <property type="term" value="F:iron-sulfur cluster binding"/>
    <property type="evidence" value="ECO:0007669"/>
    <property type="project" value="UniProtKB-KW"/>
</dbReference>
<dbReference type="PANTHER" id="PTHR11228:SF34">
    <property type="entry name" value="TUNGSTEN-CONTAINING ALDEHYDE FERREDOXIN OXIDOREDUCTASE COFACTOR MODIFYING PROTEIN"/>
    <property type="match status" value="1"/>
</dbReference>
<evidence type="ECO:0000259" key="6">
    <source>
        <dbReference type="PROSITE" id="PS51918"/>
    </source>
</evidence>
<dbReference type="CDD" id="cd01335">
    <property type="entry name" value="Radical_SAM"/>
    <property type="match status" value="1"/>
</dbReference>
<dbReference type="AlphaFoldDB" id="A0A8J7WFP6"/>
<evidence type="ECO:0000256" key="4">
    <source>
        <dbReference type="ARBA" id="ARBA00023004"/>
    </source>
</evidence>
<dbReference type="InterPro" id="IPR050377">
    <property type="entry name" value="Radical_SAM_PqqE_MftC-like"/>
</dbReference>
<keyword evidence="2" id="KW-0949">S-adenosyl-L-methionine</keyword>
<protein>
    <submittedName>
        <fullName evidence="7">Radical SAM protein</fullName>
    </submittedName>
</protein>
<keyword evidence="8" id="KW-1185">Reference proteome</keyword>
<dbReference type="GO" id="GO:0003824">
    <property type="term" value="F:catalytic activity"/>
    <property type="evidence" value="ECO:0007669"/>
    <property type="project" value="InterPro"/>
</dbReference>
<keyword evidence="5" id="KW-0411">Iron-sulfur</keyword>
<dbReference type="GO" id="GO:0046872">
    <property type="term" value="F:metal ion binding"/>
    <property type="evidence" value="ECO:0007669"/>
    <property type="project" value="UniProtKB-KW"/>
</dbReference>
<dbReference type="SFLD" id="SFLDS00029">
    <property type="entry name" value="Radical_SAM"/>
    <property type="match status" value="1"/>
</dbReference>
<dbReference type="PROSITE" id="PS51918">
    <property type="entry name" value="RADICAL_SAM"/>
    <property type="match status" value="1"/>
</dbReference>
<evidence type="ECO:0000256" key="2">
    <source>
        <dbReference type="ARBA" id="ARBA00022691"/>
    </source>
</evidence>
<evidence type="ECO:0000313" key="7">
    <source>
        <dbReference type="EMBL" id="MBS0126832.1"/>
    </source>
</evidence>
<dbReference type="Pfam" id="PF04055">
    <property type="entry name" value="Radical_SAM"/>
    <property type="match status" value="1"/>
</dbReference>
<gene>
    <name evidence="7" type="ORF">KB874_22380</name>
</gene>
<dbReference type="PANTHER" id="PTHR11228">
    <property type="entry name" value="RADICAL SAM DOMAIN PROTEIN"/>
    <property type="match status" value="1"/>
</dbReference>
<feature type="domain" description="Radical SAM core" evidence="6">
    <location>
        <begin position="1"/>
        <end position="209"/>
    </location>
</feature>
<proteinExistence type="predicted"/>
<evidence type="ECO:0000256" key="3">
    <source>
        <dbReference type="ARBA" id="ARBA00022723"/>
    </source>
</evidence>
<name>A0A8J7WFP6_9RHOB</name>
<dbReference type="SFLD" id="SFLDG01067">
    <property type="entry name" value="SPASM/twitch_domain_containing"/>
    <property type="match status" value="1"/>
</dbReference>
<keyword evidence="4" id="KW-0408">Iron</keyword>
<comment type="cofactor">
    <cofactor evidence="1">
        <name>[4Fe-4S] cluster</name>
        <dbReference type="ChEBI" id="CHEBI:49883"/>
    </cofactor>
</comment>
<dbReference type="InterPro" id="IPR013785">
    <property type="entry name" value="Aldolase_TIM"/>
</dbReference>
<organism evidence="7 8">
    <name type="scientific">Thetidibacter halocola</name>
    <dbReference type="NCBI Taxonomy" id="2827239"/>
    <lineage>
        <taxon>Bacteria</taxon>
        <taxon>Pseudomonadati</taxon>
        <taxon>Pseudomonadota</taxon>
        <taxon>Alphaproteobacteria</taxon>
        <taxon>Rhodobacterales</taxon>
        <taxon>Roseobacteraceae</taxon>
        <taxon>Thetidibacter</taxon>
    </lineage>
</organism>
<evidence type="ECO:0000256" key="5">
    <source>
        <dbReference type="ARBA" id="ARBA00023014"/>
    </source>
</evidence>